<keyword evidence="2" id="KW-0689">Ribosomal protein</keyword>
<feature type="region of interest" description="Disordered" evidence="1">
    <location>
        <begin position="1"/>
        <end position="51"/>
    </location>
</feature>
<sequence>MNPIDHPMGGGEGKTSGGRHPCTPWGKATKGLKTRKKKSSDNLIVRRRKKK</sequence>
<dbReference type="AlphaFoldDB" id="A0A956M111"/>
<evidence type="ECO:0000256" key="1">
    <source>
        <dbReference type="SAM" id="MobiDB-lite"/>
    </source>
</evidence>
<gene>
    <name evidence="2" type="primary">rplB</name>
    <name evidence="2" type="ORF">KC729_09380</name>
</gene>
<dbReference type="SUPFAM" id="SSF50104">
    <property type="entry name" value="Translation proteins SH3-like domain"/>
    <property type="match status" value="1"/>
</dbReference>
<evidence type="ECO:0000313" key="2">
    <source>
        <dbReference type="EMBL" id="MCA9727881.1"/>
    </source>
</evidence>
<dbReference type="Proteomes" id="UP000697710">
    <property type="component" value="Unassembled WGS sequence"/>
</dbReference>
<accession>A0A956M111</accession>
<reference evidence="2" key="1">
    <citation type="submission" date="2020-04" db="EMBL/GenBank/DDBJ databases">
        <authorList>
            <person name="Zhang T."/>
        </authorList>
    </citation>
    <scope>NUCLEOTIDE SEQUENCE</scope>
    <source>
        <strain evidence="2">HKST-UBA01</strain>
    </source>
</reference>
<dbReference type="EMBL" id="JAGQHR010000255">
    <property type="protein sequence ID" value="MCA9727881.1"/>
    <property type="molecule type" value="Genomic_DNA"/>
</dbReference>
<name>A0A956M111_UNCEI</name>
<comment type="caution">
    <text evidence="2">The sequence shown here is derived from an EMBL/GenBank/DDBJ whole genome shotgun (WGS) entry which is preliminary data.</text>
</comment>
<keyword evidence="2" id="KW-0687">Ribonucleoprotein</keyword>
<dbReference type="GO" id="GO:0005840">
    <property type="term" value="C:ribosome"/>
    <property type="evidence" value="ECO:0007669"/>
    <property type="project" value="UniProtKB-KW"/>
</dbReference>
<feature type="non-terminal residue" evidence="2">
    <location>
        <position position="1"/>
    </location>
</feature>
<dbReference type="Gene3D" id="4.10.950.10">
    <property type="entry name" value="Ribosomal protein L2, domain 3"/>
    <property type="match status" value="1"/>
</dbReference>
<dbReference type="InterPro" id="IPR014726">
    <property type="entry name" value="Ribosomal_uL2_dom3"/>
</dbReference>
<evidence type="ECO:0000313" key="3">
    <source>
        <dbReference type="Proteomes" id="UP000697710"/>
    </source>
</evidence>
<protein>
    <submittedName>
        <fullName evidence="2">50S ribosomal protein L2</fullName>
    </submittedName>
</protein>
<dbReference type="InterPro" id="IPR008991">
    <property type="entry name" value="Translation_prot_SH3-like_sf"/>
</dbReference>
<proteinExistence type="predicted"/>
<organism evidence="2 3">
    <name type="scientific">Eiseniibacteriota bacterium</name>
    <dbReference type="NCBI Taxonomy" id="2212470"/>
    <lineage>
        <taxon>Bacteria</taxon>
        <taxon>Candidatus Eiseniibacteriota</taxon>
    </lineage>
</organism>
<reference evidence="2" key="2">
    <citation type="journal article" date="2021" name="Microbiome">
        <title>Successional dynamics and alternative stable states in a saline activated sludge microbial community over 9 years.</title>
        <authorList>
            <person name="Wang Y."/>
            <person name="Ye J."/>
            <person name="Ju F."/>
            <person name="Liu L."/>
            <person name="Boyd J.A."/>
            <person name="Deng Y."/>
            <person name="Parks D.H."/>
            <person name="Jiang X."/>
            <person name="Yin X."/>
            <person name="Woodcroft B.J."/>
            <person name="Tyson G.W."/>
            <person name="Hugenholtz P."/>
            <person name="Polz M.F."/>
            <person name="Zhang T."/>
        </authorList>
    </citation>
    <scope>NUCLEOTIDE SEQUENCE</scope>
    <source>
        <strain evidence="2">HKST-UBA01</strain>
    </source>
</reference>